<dbReference type="Proteomes" id="UP000041254">
    <property type="component" value="Unassembled WGS sequence"/>
</dbReference>
<keyword evidence="2" id="KW-0812">Transmembrane</keyword>
<feature type="region of interest" description="Disordered" evidence="1">
    <location>
        <begin position="408"/>
        <end position="441"/>
    </location>
</feature>
<feature type="compositionally biased region" description="Pro residues" evidence="1">
    <location>
        <begin position="421"/>
        <end position="435"/>
    </location>
</feature>
<feature type="compositionally biased region" description="Pro residues" evidence="1">
    <location>
        <begin position="313"/>
        <end position="331"/>
    </location>
</feature>
<dbReference type="VEuPathDB" id="CryptoDB:Vbra_9085"/>
<organism evidence="3 4">
    <name type="scientific">Vitrella brassicaformis (strain CCMP3155)</name>
    <dbReference type="NCBI Taxonomy" id="1169540"/>
    <lineage>
        <taxon>Eukaryota</taxon>
        <taxon>Sar</taxon>
        <taxon>Alveolata</taxon>
        <taxon>Colpodellida</taxon>
        <taxon>Vitrellaceae</taxon>
        <taxon>Vitrella</taxon>
    </lineage>
</organism>
<dbReference type="EMBL" id="CDMY01000420">
    <property type="protein sequence ID" value="CEM11597.1"/>
    <property type="molecule type" value="Genomic_DNA"/>
</dbReference>
<evidence type="ECO:0000313" key="4">
    <source>
        <dbReference type="Proteomes" id="UP000041254"/>
    </source>
</evidence>
<evidence type="ECO:0000256" key="2">
    <source>
        <dbReference type="SAM" id="Phobius"/>
    </source>
</evidence>
<keyword evidence="2" id="KW-1133">Transmembrane helix</keyword>
<accession>A0A0G4FEI1</accession>
<proteinExistence type="predicted"/>
<feature type="transmembrane region" description="Helical" evidence="2">
    <location>
        <begin position="39"/>
        <end position="65"/>
    </location>
</feature>
<reference evidence="3 4" key="1">
    <citation type="submission" date="2014-11" db="EMBL/GenBank/DDBJ databases">
        <authorList>
            <person name="Zhu J."/>
            <person name="Qi W."/>
            <person name="Song R."/>
        </authorList>
    </citation>
    <scope>NUCLEOTIDE SEQUENCE [LARGE SCALE GENOMIC DNA]</scope>
</reference>
<gene>
    <name evidence="3" type="ORF">Vbra_9085</name>
</gene>
<feature type="compositionally biased region" description="Polar residues" evidence="1">
    <location>
        <begin position="520"/>
        <end position="530"/>
    </location>
</feature>
<evidence type="ECO:0008006" key="5">
    <source>
        <dbReference type="Google" id="ProtNLM"/>
    </source>
</evidence>
<evidence type="ECO:0000256" key="1">
    <source>
        <dbReference type="SAM" id="MobiDB-lite"/>
    </source>
</evidence>
<feature type="transmembrane region" description="Helical" evidence="2">
    <location>
        <begin position="98"/>
        <end position="116"/>
    </location>
</feature>
<name>A0A0G4FEI1_VITBC</name>
<protein>
    <recommendedName>
        <fullName evidence="5">Transmembrane protein</fullName>
    </recommendedName>
</protein>
<feature type="transmembrane region" description="Helical" evidence="2">
    <location>
        <begin position="164"/>
        <end position="189"/>
    </location>
</feature>
<feature type="region of interest" description="Disordered" evidence="1">
    <location>
        <begin position="303"/>
        <end position="369"/>
    </location>
</feature>
<feature type="transmembrane region" description="Helical" evidence="2">
    <location>
        <begin position="71"/>
        <end position="91"/>
    </location>
</feature>
<keyword evidence="4" id="KW-1185">Reference proteome</keyword>
<evidence type="ECO:0000313" key="3">
    <source>
        <dbReference type="EMBL" id="CEM11597.1"/>
    </source>
</evidence>
<dbReference type="InParanoid" id="A0A0G4FEI1"/>
<keyword evidence="2" id="KW-0472">Membrane</keyword>
<feature type="region of interest" description="Disordered" evidence="1">
    <location>
        <begin position="482"/>
        <end position="530"/>
    </location>
</feature>
<dbReference type="AlphaFoldDB" id="A0A0G4FEI1"/>
<sequence>MSAWCCSLLRIRWPPFAQDANRTPSEQSRIKRGAQHEVFLQRSFVIVWTFALFFLVMFVAAHVFLQSYVGPAFFEFFLGTSILSTGLWAVYRRRTRELQLFIASGFFNVLLLTLWVTRVSLPYVVGHHFIPTGDTPTFTAEGDGGNSTHSLPEEPSHTAEWYKVLTFGVVASILSSAAQLLLIPIAYYLMRRAVSCPYPPDLVLSAVDTSLTTTLNVSRDPLDEWEAGALSSENPLPPRDASRWSISVSVANTAVSRECEDFIATYEKSIDQIVASGHLPRCQDRVEAVTAARSGLLYRWQKPQIKPSRAYTPPSPSPTPPPPPQPQPPQVPADTLEDGKQPSPPSAAPSERDSERVVPRIPSIPSGGITSFASMSTLSCLSEHGTTTHKAACQEPGGYPIARDAVRDKTAGSVADKCPHPHPQAQPHPQTPSPPSALSSAVRATISTPRMATGCAAARHTHTKSLTDLRLPVVERHHSLSSSAPCTSLLGSADDTPPPLLFATPQKGVGAASDAGNRGRGSTATQQVGG</sequence>